<accession>A0A9W7M6E2</accession>
<dbReference type="InterPro" id="IPR054350">
    <property type="entry name" value="PurT/PurK_preATP-grasp"/>
</dbReference>
<dbReference type="PANTHER" id="PTHR11609">
    <property type="entry name" value="PURINE BIOSYNTHESIS PROTEIN 6/7, PUR6/7"/>
    <property type="match status" value="1"/>
</dbReference>
<dbReference type="OrthoDB" id="15425at2759"/>
<evidence type="ECO:0000313" key="3">
    <source>
        <dbReference type="Proteomes" id="UP001165190"/>
    </source>
</evidence>
<dbReference type="EMBL" id="BSYR01000024">
    <property type="protein sequence ID" value="GMI91712.1"/>
    <property type="molecule type" value="Genomic_DNA"/>
</dbReference>
<dbReference type="PANTHER" id="PTHR11609:SF5">
    <property type="entry name" value="PHOSPHORIBOSYLAMINOIMIDAZOLE CARBOXYLASE"/>
    <property type="match status" value="1"/>
</dbReference>
<reference evidence="2" key="1">
    <citation type="submission" date="2023-05" db="EMBL/GenBank/DDBJ databases">
        <title>Genome and transcriptome analyses reveal genes involved in the formation of fine ridges on petal epidermal cells in Hibiscus trionum.</title>
        <authorList>
            <person name="Koshimizu S."/>
            <person name="Masuda S."/>
            <person name="Ishii T."/>
            <person name="Shirasu K."/>
            <person name="Hoshino A."/>
            <person name="Arita M."/>
        </authorList>
    </citation>
    <scope>NUCLEOTIDE SEQUENCE</scope>
    <source>
        <strain evidence="2">Hamamatsu line</strain>
    </source>
</reference>
<dbReference type="GO" id="GO:0009507">
    <property type="term" value="C:chloroplast"/>
    <property type="evidence" value="ECO:0007669"/>
    <property type="project" value="TreeGrafter"/>
</dbReference>
<organism evidence="2 3">
    <name type="scientific">Hibiscus trionum</name>
    <name type="common">Flower of an hour</name>
    <dbReference type="NCBI Taxonomy" id="183268"/>
    <lineage>
        <taxon>Eukaryota</taxon>
        <taxon>Viridiplantae</taxon>
        <taxon>Streptophyta</taxon>
        <taxon>Embryophyta</taxon>
        <taxon>Tracheophyta</taxon>
        <taxon>Spermatophyta</taxon>
        <taxon>Magnoliopsida</taxon>
        <taxon>eudicotyledons</taxon>
        <taxon>Gunneridae</taxon>
        <taxon>Pentapetalae</taxon>
        <taxon>rosids</taxon>
        <taxon>malvids</taxon>
        <taxon>Malvales</taxon>
        <taxon>Malvaceae</taxon>
        <taxon>Malvoideae</taxon>
        <taxon>Hibiscus</taxon>
    </lineage>
</organism>
<dbReference type="SUPFAM" id="SSF52440">
    <property type="entry name" value="PreATP-grasp domain"/>
    <property type="match status" value="1"/>
</dbReference>
<sequence length="132" mass="14786">MNYLRFKCFFFFCRRDDAPPIYGLSETIVGVLGGGQLGRILCQSASKLAIKVMVLDPLENFPASALAYDHMVDSFDDDSATVQEFAKRCRVFTVEIEHVDVATLEKLEQQGLDCEPKASTIQIIQLIPCICF</sequence>
<evidence type="ECO:0000313" key="2">
    <source>
        <dbReference type="EMBL" id="GMI91712.1"/>
    </source>
</evidence>
<gene>
    <name evidence="2" type="ORF">HRI_002840500</name>
</gene>
<evidence type="ECO:0000259" key="1">
    <source>
        <dbReference type="Pfam" id="PF22660"/>
    </source>
</evidence>
<feature type="domain" description="PurT/PurK-like preATP-grasp" evidence="1">
    <location>
        <begin position="28"/>
        <end position="125"/>
    </location>
</feature>
<proteinExistence type="predicted"/>
<protein>
    <recommendedName>
        <fullName evidence="1">PurT/PurK-like preATP-grasp domain-containing protein</fullName>
    </recommendedName>
</protein>
<dbReference type="AlphaFoldDB" id="A0A9W7M6E2"/>
<dbReference type="Gene3D" id="3.40.50.20">
    <property type="match status" value="1"/>
</dbReference>
<name>A0A9W7M6E2_HIBTR</name>
<dbReference type="Proteomes" id="UP001165190">
    <property type="component" value="Unassembled WGS sequence"/>
</dbReference>
<keyword evidence="3" id="KW-1185">Reference proteome</keyword>
<dbReference type="Pfam" id="PF22660">
    <property type="entry name" value="RS_preATP-grasp-like"/>
    <property type="match status" value="1"/>
</dbReference>
<dbReference type="InterPro" id="IPR016185">
    <property type="entry name" value="PreATP-grasp_dom_sf"/>
</dbReference>
<comment type="caution">
    <text evidence="2">The sequence shown here is derived from an EMBL/GenBank/DDBJ whole genome shotgun (WGS) entry which is preliminary data.</text>
</comment>